<gene>
    <name evidence="2" type="ORF">KZX47_05625</name>
</gene>
<dbReference type="SUPFAM" id="SSF56024">
    <property type="entry name" value="Phospholipase D/nuclease"/>
    <property type="match status" value="1"/>
</dbReference>
<dbReference type="Proteomes" id="UP000724268">
    <property type="component" value="Unassembled WGS sequence"/>
</dbReference>
<dbReference type="PROSITE" id="PS50035">
    <property type="entry name" value="PLD"/>
    <property type="match status" value="1"/>
</dbReference>
<sequence length="623" mass="70706">MLRLQYQGQEPFSLDLLKGAERLRILTYSASEALVRELALEGEVEVVMGAFRPAASLSDLGTLQGLLIEELRGELQAPERLAPVLERMRQGKLRILLSRYRSHAKLFLVEKGGRRYALFGSANLSQQALARPFEKGGQLELLALVEDEEGFRQLEALYNALREESDPLRPEHLERKRLEPEDLPLLQEAMRRSVVLEVPKEVPKAYLVELAPTRMSQPLRALEEHVRVKGGFLRIGPEHVKLVRAMRKEEAEEDPLPLLSPTEEGLRLGEEIQPYLEPKDPGVAEDARTMTAFLEGYLSGDFLHEEEAREQVRDYFVLWCWFWAAPQMGYLLKRAHLEGYPPHAYPLYALVYGKANTGKSTFLRLLSRSVTGAEVRMFPGAELSQELLRRIHRSEVGLVAVVDDVSAEDVGRKVERVLKGLYDVPLPYNPTPVALSLNSSQSYAPPDEVKKRALLVKAMATLDTTRPDIMHRAYTRAQNLYLALGNRLYRAYLPLLLEKLKDEVDWLKASSEALVEVLGKALGEVPPWASPLDYSDLSREYLERVRSKVEEMLRQHGNARQVQGDLLILPLGKDAKRYAKELPGWLAVEARGDLLILSRKGLRKLGLERGTGPWEWLARLWRS</sequence>
<reference evidence="2 3" key="1">
    <citation type="submission" date="2021-07" db="EMBL/GenBank/DDBJ databases">
        <title>Thermus aquaticus gen. n. and sp. n., a nonsporulating extreme thermophile.</title>
        <authorList>
            <person name="Hu C.-J."/>
            <person name="Li W.-J."/>
            <person name="Xian W.-D."/>
        </authorList>
    </citation>
    <scope>NUCLEOTIDE SEQUENCE [LARGE SCALE GENOMIC DNA]</scope>
    <source>
        <strain evidence="2 3">SYSU G05001</strain>
    </source>
</reference>
<protein>
    <recommendedName>
        <fullName evidence="1">PLD phosphodiesterase domain-containing protein</fullName>
    </recommendedName>
</protein>
<dbReference type="RefSeq" id="WP_219759308.1">
    <property type="nucleotide sequence ID" value="NZ_JAHXRS010000008.1"/>
</dbReference>
<dbReference type="EMBL" id="JAHXRS010000008">
    <property type="protein sequence ID" value="MBW6394633.1"/>
    <property type="molecule type" value="Genomic_DNA"/>
</dbReference>
<feature type="domain" description="PLD phosphodiesterase" evidence="1">
    <location>
        <begin position="98"/>
        <end position="128"/>
    </location>
</feature>
<proteinExistence type="predicted"/>
<name>A0ABS6ZX46_9DEIN</name>
<dbReference type="InterPro" id="IPR001736">
    <property type="entry name" value="PLipase_D/transphosphatidylase"/>
</dbReference>
<evidence type="ECO:0000313" key="3">
    <source>
        <dbReference type="Proteomes" id="UP000724268"/>
    </source>
</evidence>
<evidence type="ECO:0000313" key="2">
    <source>
        <dbReference type="EMBL" id="MBW6394633.1"/>
    </source>
</evidence>
<dbReference type="Gene3D" id="3.30.870.10">
    <property type="entry name" value="Endonuclease Chain A"/>
    <property type="match status" value="1"/>
</dbReference>
<organism evidence="2 3">
    <name type="scientific">Thermus brevis</name>
    <dbReference type="NCBI Taxonomy" id="2862456"/>
    <lineage>
        <taxon>Bacteria</taxon>
        <taxon>Thermotogati</taxon>
        <taxon>Deinococcota</taxon>
        <taxon>Deinococci</taxon>
        <taxon>Thermales</taxon>
        <taxon>Thermaceae</taxon>
        <taxon>Thermus</taxon>
    </lineage>
</organism>
<dbReference type="CDD" id="cd09117">
    <property type="entry name" value="PLDc_Bfil_DEXD_like"/>
    <property type="match status" value="1"/>
</dbReference>
<comment type="caution">
    <text evidence="2">The sequence shown here is derived from an EMBL/GenBank/DDBJ whole genome shotgun (WGS) entry which is preliminary data.</text>
</comment>
<keyword evidence="3" id="KW-1185">Reference proteome</keyword>
<accession>A0ABS6ZX46</accession>
<evidence type="ECO:0000259" key="1">
    <source>
        <dbReference type="PROSITE" id="PS50035"/>
    </source>
</evidence>